<keyword evidence="8" id="KW-1185">Reference proteome</keyword>
<dbReference type="InterPro" id="IPR002018">
    <property type="entry name" value="CarbesteraseB"/>
</dbReference>
<dbReference type="InterPro" id="IPR029058">
    <property type="entry name" value="AB_hydrolase_fold"/>
</dbReference>
<feature type="domain" description="Carboxylesterase type B" evidence="7">
    <location>
        <begin position="28"/>
        <end position="547"/>
    </location>
</feature>
<dbReference type="AlphaFoldDB" id="A0A6J1WH75"/>
<evidence type="ECO:0000313" key="8">
    <source>
        <dbReference type="Proteomes" id="UP001652740"/>
    </source>
</evidence>
<accession>A0A6J1WH75</accession>
<dbReference type="SUPFAM" id="SSF53474">
    <property type="entry name" value="alpha/beta-Hydrolases"/>
    <property type="match status" value="1"/>
</dbReference>
<keyword evidence="4" id="KW-1015">Disulfide bond</keyword>
<dbReference type="PANTHER" id="PTHR11559">
    <property type="entry name" value="CARBOXYLESTERASE"/>
    <property type="match status" value="1"/>
</dbReference>
<name>A0A6J1WH75_GALME</name>
<dbReference type="FunCoup" id="A0A6J1WH75">
    <property type="interactions" value="56"/>
</dbReference>
<dbReference type="PROSITE" id="PS00122">
    <property type="entry name" value="CARBOXYLESTERASE_B_1"/>
    <property type="match status" value="1"/>
</dbReference>
<evidence type="ECO:0000256" key="3">
    <source>
        <dbReference type="ARBA" id="ARBA00022801"/>
    </source>
</evidence>
<dbReference type="Gene3D" id="3.40.50.1820">
    <property type="entry name" value="alpha/beta hydrolase"/>
    <property type="match status" value="1"/>
</dbReference>
<proteinExistence type="inferred from homology"/>
<dbReference type="GO" id="GO:0052689">
    <property type="term" value="F:carboxylic ester hydrolase activity"/>
    <property type="evidence" value="ECO:0007669"/>
    <property type="project" value="UniProtKB-KW"/>
</dbReference>
<gene>
    <name evidence="9" type="primary">LOC113510375</name>
</gene>
<reference evidence="9" key="1">
    <citation type="submission" date="2025-08" db="UniProtKB">
        <authorList>
            <consortium name="RefSeq"/>
        </authorList>
    </citation>
    <scope>IDENTIFICATION</scope>
    <source>
        <tissue evidence="9">Whole larvae</tissue>
    </source>
</reference>
<dbReference type="InterPro" id="IPR050309">
    <property type="entry name" value="Type-B_Carboxylest/Lipase"/>
</dbReference>
<dbReference type="Pfam" id="PF00135">
    <property type="entry name" value="COesterase"/>
    <property type="match status" value="1"/>
</dbReference>
<keyword evidence="3 6" id="KW-0378">Hydrolase</keyword>
<evidence type="ECO:0000256" key="4">
    <source>
        <dbReference type="ARBA" id="ARBA00023157"/>
    </source>
</evidence>
<evidence type="ECO:0000313" key="9">
    <source>
        <dbReference type="RefSeq" id="XP_026749629.2"/>
    </source>
</evidence>
<organism evidence="8 9">
    <name type="scientific">Galleria mellonella</name>
    <name type="common">Greater wax moth</name>
    <dbReference type="NCBI Taxonomy" id="7137"/>
    <lineage>
        <taxon>Eukaryota</taxon>
        <taxon>Metazoa</taxon>
        <taxon>Ecdysozoa</taxon>
        <taxon>Arthropoda</taxon>
        <taxon>Hexapoda</taxon>
        <taxon>Insecta</taxon>
        <taxon>Pterygota</taxon>
        <taxon>Neoptera</taxon>
        <taxon>Endopterygota</taxon>
        <taxon>Lepidoptera</taxon>
        <taxon>Glossata</taxon>
        <taxon>Ditrysia</taxon>
        <taxon>Pyraloidea</taxon>
        <taxon>Pyralidae</taxon>
        <taxon>Galleriinae</taxon>
        <taxon>Galleria</taxon>
    </lineage>
</organism>
<protein>
    <recommendedName>
        <fullName evidence="6">Carboxylic ester hydrolase</fullName>
        <ecNumber evidence="6">3.1.1.-</ecNumber>
    </recommendedName>
</protein>
<comment type="similarity">
    <text evidence="1 6">Belongs to the type-B carboxylesterase/lipase family.</text>
</comment>
<dbReference type="KEGG" id="gmw:113510375"/>
<evidence type="ECO:0000259" key="7">
    <source>
        <dbReference type="Pfam" id="PF00135"/>
    </source>
</evidence>
<dbReference type="EC" id="3.1.1.-" evidence="6"/>
<evidence type="ECO:0000256" key="1">
    <source>
        <dbReference type="ARBA" id="ARBA00005964"/>
    </source>
</evidence>
<keyword evidence="2" id="KW-0719">Serine esterase</keyword>
<dbReference type="GeneID" id="113510375"/>
<keyword evidence="5" id="KW-0325">Glycoprotein</keyword>
<dbReference type="Proteomes" id="UP001652740">
    <property type="component" value="Unplaced"/>
</dbReference>
<sequence>MSLIAKYLFSQNKRCGIHFIQKKNLSSNPVVRVEQGKLKGSTHNLLDGAPYYSFKGIPYAQPPVGELRFKAPLPPKSWNNTYEALKHGPVCPQLDMITSRLIEGNENCLYLNVYTKSLAASDKLPVMVFIHGGAFLNGSGNSDVYGPDFLLQHDVILVTINYRLEVLGFLNLDIPEVPGNAGIKDQVAALKWIKTNIDKFGGNPDNITIFGESAGAASVLYHMISPLSKDLFNKVIAQSGTCLEDWALNKDLKPRSFRVGKILGKDTDNPKELLKFLQSLPAKNLAGLTIKTRTQDEKYRGLPIFFTPTIEKDFDNVESFLNVNPLDALATGNISKVPIIAGYNSAECISMLPVIIKKANYRSKHPEYLVPKEIMLNVSTEKMKEFGKRINKFYFGDKEFTAEEIEAQINMLSDVNFTYNNNRFTYLYSTSNQPIYKYVLDYNSDLNTFKKLVGMSHLKGTCHTEDLSYLFSSKYTTKIYKEQERVRGLVFTLTKLWTNFAKTGDPTPDQSLGVKWQPYTTSGEEYLHIGEPLTLGHAANRERTEFWNQLYCEAGLPHIDTHK</sequence>
<dbReference type="InterPro" id="IPR019826">
    <property type="entry name" value="Carboxylesterase_B_AS"/>
</dbReference>
<dbReference type="RefSeq" id="XP_026749629.2">
    <property type="nucleotide sequence ID" value="XM_026893828.3"/>
</dbReference>
<evidence type="ECO:0000256" key="6">
    <source>
        <dbReference type="RuleBase" id="RU361235"/>
    </source>
</evidence>
<dbReference type="InParanoid" id="A0A6J1WH75"/>
<evidence type="ECO:0000256" key="5">
    <source>
        <dbReference type="ARBA" id="ARBA00023180"/>
    </source>
</evidence>
<evidence type="ECO:0000256" key="2">
    <source>
        <dbReference type="ARBA" id="ARBA00022487"/>
    </source>
</evidence>